<dbReference type="RefSeq" id="WP_055258146.1">
    <property type="nucleotide sequence ID" value="NZ_CABIXL010000003.1"/>
</dbReference>
<dbReference type="SMART" id="SM00287">
    <property type="entry name" value="SH3b"/>
    <property type="match status" value="2"/>
</dbReference>
<dbReference type="InterPro" id="IPR002901">
    <property type="entry name" value="MGlyc_endo_b_GlcNAc-like_dom"/>
</dbReference>
<dbReference type="PANTHER" id="PTHR34408:SF1">
    <property type="entry name" value="GLYCOSYL HYDROLASE FAMILY 19 DOMAIN-CONTAINING PROTEIN HI_1415"/>
    <property type="match status" value="1"/>
</dbReference>
<reference evidence="3 4" key="1">
    <citation type="submission" date="2015-09" db="EMBL/GenBank/DDBJ databases">
        <authorList>
            <consortium name="Pathogen Informatics"/>
            <person name="Wu L."/>
            <person name="Ma J."/>
        </authorList>
    </citation>
    <scope>NUCLEOTIDE SEQUENCE [LARGE SCALE GENOMIC DNA]</scope>
    <source>
        <strain evidence="3 4">2789STDY5834858</strain>
    </source>
</reference>
<dbReference type="Proteomes" id="UP000095488">
    <property type="component" value="Unassembled WGS sequence"/>
</dbReference>
<feature type="domain" description="SH3b" evidence="2">
    <location>
        <begin position="267"/>
        <end position="330"/>
    </location>
</feature>
<keyword evidence="4" id="KW-1185">Reference proteome</keyword>
<dbReference type="PANTHER" id="PTHR34408">
    <property type="entry name" value="FAMILY PROTEIN, PUTATIVE-RELATED"/>
    <property type="match status" value="1"/>
</dbReference>
<dbReference type="InterPro" id="IPR052354">
    <property type="entry name" value="Cell_Wall_Dynamics_Protein"/>
</dbReference>
<dbReference type="EMBL" id="CYZR01000003">
    <property type="protein sequence ID" value="CUN73550.1"/>
    <property type="molecule type" value="Genomic_DNA"/>
</dbReference>
<gene>
    <name evidence="3" type="ORF">ERS852473_00938</name>
</gene>
<feature type="signal peptide" evidence="1">
    <location>
        <begin position="1"/>
        <end position="28"/>
    </location>
</feature>
<dbReference type="Pfam" id="PF01832">
    <property type="entry name" value="Glucosaminidase"/>
    <property type="match status" value="1"/>
</dbReference>
<dbReference type="Gene3D" id="2.30.30.40">
    <property type="entry name" value="SH3 Domains"/>
    <property type="match status" value="2"/>
</dbReference>
<name>A0ABP2AUA8_SARVE</name>
<evidence type="ECO:0000259" key="2">
    <source>
        <dbReference type="PROSITE" id="PS51781"/>
    </source>
</evidence>
<accession>A0ABP2AUA8</accession>
<dbReference type="Gene3D" id="1.10.530.10">
    <property type="match status" value="1"/>
</dbReference>
<feature type="chain" id="PRO_5047126608" evidence="1">
    <location>
        <begin position="29"/>
        <end position="414"/>
    </location>
</feature>
<sequence>MKRKKLCSFMMILGLGTGIFVNNTCVLADDNLEEKIIDIKDNNDAMYIDGPAIDDSLEKSTQIYSQTHSIMGNAEVSKEGFKKYFNEIAEKKGYVYKLNCSIDEFVDLAYEEANIEKVRPDIVIAQAIWETGYFQYGGIVDANDNNYAGLGATGAAGVKEKFKTPRLGLRAQVQHLKAYASKDSLVLDLVDPRFKYVTRGSAQSVEELSGKWAVPGYSTSKYSSLVDAAKNNDTYGQRIYNLITEAKAYNGYEDNNVNNGNNTETTTKVGVVKVDTSLNVRKGPGTNYSVIDRLYNGKQVTIMGEENSFYKVQYNGREGYVSKSYVTILGNSSNNNTNNNSGSTITYKTGVTTNTTANLNVRKGVGTNYAVIGTLKPKSQVIILNEDGKWLKIAYYINGKRIEGYVSSSYVKIG</sequence>
<evidence type="ECO:0000256" key="1">
    <source>
        <dbReference type="SAM" id="SignalP"/>
    </source>
</evidence>
<keyword evidence="1" id="KW-0732">Signal</keyword>
<feature type="domain" description="SH3b" evidence="2">
    <location>
        <begin position="347"/>
        <end position="414"/>
    </location>
</feature>
<dbReference type="PROSITE" id="PS51781">
    <property type="entry name" value="SH3B"/>
    <property type="match status" value="2"/>
</dbReference>
<organism evidence="3 4">
    <name type="scientific">Sarcina ventriculi</name>
    <name type="common">Clostridium ventriculi</name>
    <dbReference type="NCBI Taxonomy" id="1267"/>
    <lineage>
        <taxon>Bacteria</taxon>
        <taxon>Bacillati</taxon>
        <taxon>Bacillota</taxon>
        <taxon>Clostridia</taxon>
        <taxon>Eubacteriales</taxon>
        <taxon>Clostridiaceae</taxon>
        <taxon>Sarcina</taxon>
    </lineage>
</organism>
<evidence type="ECO:0000313" key="4">
    <source>
        <dbReference type="Proteomes" id="UP000095488"/>
    </source>
</evidence>
<proteinExistence type="predicted"/>
<dbReference type="Pfam" id="PF08239">
    <property type="entry name" value="SH3_3"/>
    <property type="match status" value="2"/>
</dbReference>
<evidence type="ECO:0000313" key="3">
    <source>
        <dbReference type="EMBL" id="CUN73550.1"/>
    </source>
</evidence>
<protein>
    <submittedName>
        <fullName evidence="3">Uncharacterized protein with a bacterial SH3 domain homologue</fullName>
    </submittedName>
</protein>
<comment type="caution">
    <text evidence="3">The sequence shown here is derived from an EMBL/GenBank/DDBJ whole genome shotgun (WGS) entry which is preliminary data.</text>
</comment>
<dbReference type="InterPro" id="IPR003646">
    <property type="entry name" value="SH3-like_bac-type"/>
</dbReference>